<evidence type="ECO:0000313" key="2">
    <source>
        <dbReference type="Proteomes" id="UP000053900"/>
    </source>
</evidence>
<proteinExistence type="predicted"/>
<evidence type="ECO:0000313" key="1">
    <source>
        <dbReference type="EMBL" id="KND22947.1"/>
    </source>
</evidence>
<name>A0ABR5IPP0_9HYPH</name>
<dbReference type="Proteomes" id="UP000053900">
    <property type="component" value="Unassembled WGS sequence"/>
</dbReference>
<sequence length="65" mass="7488">MTLEPIRITQKQACELLAVSREAIRNLIKTDPSFPKPYKTGTSRQCAVYFDYQALKNWHNSQMGV</sequence>
<accession>A0ABR5IPP0</accession>
<dbReference type="EMBL" id="LGSW01000001">
    <property type="protein sequence ID" value="KND22947.1"/>
    <property type="molecule type" value="Genomic_DNA"/>
</dbReference>
<protein>
    <submittedName>
        <fullName evidence="1">Transcriptional regulator</fullName>
    </submittedName>
</protein>
<gene>
    <name evidence="1" type="ORF">AFK20_02405</name>
</gene>
<comment type="caution">
    <text evidence="1">The sequence shown here is derived from an EMBL/GenBank/DDBJ whole genome shotgun (WGS) entry which is preliminary data.</text>
</comment>
<keyword evidence="2" id="KW-1185">Reference proteome</keyword>
<organism evidence="1 2">
    <name type="scientific">Enhydrobacter aerosaccus</name>
    <dbReference type="NCBI Taxonomy" id="225324"/>
    <lineage>
        <taxon>Bacteria</taxon>
        <taxon>Pseudomonadati</taxon>
        <taxon>Pseudomonadota</taxon>
        <taxon>Alphaproteobacteria</taxon>
        <taxon>Hyphomicrobiales</taxon>
        <taxon>Enhydrobacter</taxon>
    </lineage>
</organism>
<reference evidence="1 2" key="1">
    <citation type="submission" date="2015-07" db="EMBL/GenBank/DDBJ databases">
        <title>Draft genome of Enhydrobacter aerosaccus.</title>
        <authorList>
            <person name="Wang X."/>
        </authorList>
    </citation>
    <scope>NUCLEOTIDE SEQUENCE [LARGE SCALE GENOMIC DNA]</scope>
    <source>
        <strain evidence="1 2">CGMCC9176</strain>
    </source>
</reference>